<gene>
    <name evidence="1" type="ORF">ACI1P1_01505</name>
</gene>
<accession>A0ACC7NR01</accession>
<evidence type="ECO:0000313" key="2">
    <source>
        <dbReference type="Proteomes" id="UP001631969"/>
    </source>
</evidence>
<dbReference type="EMBL" id="JBJURJ010000001">
    <property type="protein sequence ID" value="MFM9326963.1"/>
    <property type="molecule type" value="Genomic_DNA"/>
</dbReference>
<comment type="caution">
    <text evidence="1">The sequence shown here is derived from an EMBL/GenBank/DDBJ whole genome shotgun (WGS) entry which is preliminary data.</text>
</comment>
<protein>
    <submittedName>
        <fullName evidence="1">2Fe-2S iron-sulfur cluster-binding protein</fullName>
    </submittedName>
</protein>
<keyword evidence="2" id="KW-1185">Reference proteome</keyword>
<evidence type="ECO:0000313" key="1">
    <source>
        <dbReference type="EMBL" id="MFM9326963.1"/>
    </source>
</evidence>
<reference evidence="1" key="1">
    <citation type="submission" date="2024-12" db="EMBL/GenBank/DDBJ databases">
        <authorList>
            <person name="Wu N."/>
        </authorList>
    </citation>
    <scope>NUCLEOTIDE SEQUENCE</scope>
    <source>
        <strain evidence="1">P15</strain>
    </source>
</reference>
<proteinExistence type="predicted"/>
<dbReference type="Proteomes" id="UP001631969">
    <property type="component" value="Unassembled WGS sequence"/>
</dbReference>
<sequence length="114" mass="12405">MPEVEFLPDGKRVNVRAGLTLLEAARQAKVAVRTRCSGGLSCLMCKVRVVGGVEGLTEPKQAEKAKLGALEAQGYRFACQARVTGAVTVELPEDPLKAAIRAQLKRQQEEEDLW</sequence>
<organism evidence="1 2">
    <name type="scientific">Paenibacillus mesotrionivorans</name>
    <dbReference type="NCBI Taxonomy" id="3160968"/>
    <lineage>
        <taxon>Bacteria</taxon>
        <taxon>Bacillati</taxon>
        <taxon>Bacillota</taxon>
        <taxon>Bacilli</taxon>
        <taxon>Bacillales</taxon>
        <taxon>Paenibacillaceae</taxon>
        <taxon>Paenibacillus</taxon>
    </lineage>
</organism>
<name>A0ACC7NR01_9BACL</name>